<proteinExistence type="inferred from homology"/>
<dbReference type="STRING" id="105351.A0A401L791"/>
<evidence type="ECO:0000313" key="8">
    <source>
        <dbReference type="EMBL" id="GCB27372.1"/>
    </source>
</evidence>
<dbReference type="InterPro" id="IPR050416">
    <property type="entry name" value="FAD-linked_Oxidoreductase"/>
</dbReference>
<keyword evidence="5" id="KW-0560">Oxidoreductase</keyword>
<evidence type="ECO:0000259" key="7">
    <source>
        <dbReference type="PROSITE" id="PS51387"/>
    </source>
</evidence>
<evidence type="ECO:0000256" key="5">
    <source>
        <dbReference type="ARBA" id="ARBA00023002"/>
    </source>
</evidence>
<comment type="cofactor">
    <cofactor evidence="1">
        <name>FAD</name>
        <dbReference type="ChEBI" id="CHEBI:57692"/>
    </cofactor>
</comment>
<sequence>MSIPPLPVRILDKDDWNVWAQEHQVNGVSIYELADYDSASRISDAQYLSLRALWTFQRNTEFDPQKWGIQGVEAAREKLEKLKDWKSFLEAVPLEVPPNKILPIERDLGDFKLIWYYGQLIRWVPSAPDTEGNINFTPWSDRLRERKANSGSEAFSQQTHTQPYPSHLMECLKMLGGQEEEQVEEACERPSSSRSQTQESSGTPCIDLDPETPSDNSQLDPNYEERRKFPRVSEEILVNAYLLGLASVITFSVEGVAAHWTPERKVYKFCDEKGLKLYEARTDGHLSLASNGETKAIIEVKPVVRDESSRVMMQETAQMAAWIHTDRDIVNNGILEEQKFRRLLWAMNRHELYIIVAEYNADYVDYLTNPGRATNIMDIIWRDSAEPAVYEEARVGRVFNHRRPQRFPLAVVKATSTSDIIKAVKLAAEKKCRVAIRSGGHSWAAWSVRDESILIDLGNYKHLEVDAENRIAKATPSMTGKELNGTLIKEYGLMFPGGHCPDVGLGGFLLQGGMGWNCRNWGWACERVQAVDVVTATGELLHCNATQNRELYWAARGAGPGFPGVVTQYHLELIPYPKDGFRSSGYVYPIRQYRQVFDWLLSITPGFDEDTEIAAVAAYPEGIDEHCFFVLFVAMKSTPEEAEKALLPAQVTRPAGAIQEWFCQVDSLENQYSKQAKANPERHRYCAENAYIRNDADVPTVLEEAFTTLPHKKAFALWYAMYPCSRRKLPDMALSMQSDHYFALYTVWEEEKDDDRCQAWVADVMKRVQRHGVGSYLGDADFQVRKTRYWADDNARRLMDIRRKWDPQGRICGYLDQGDQSGTRGLDNAKEIKL</sequence>
<dbReference type="Pfam" id="PF01565">
    <property type="entry name" value="FAD_binding_4"/>
    <property type="match status" value="1"/>
</dbReference>
<protein>
    <submittedName>
        <fullName evidence="8">6-hydroxy-D-nicotine oxidase</fullName>
    </submittedName>
</protein>
<dbReference type="PANTHER" id="PTHR42973:SF39">
    <property type="entry name" value="FAD-BINDING PCMH-TYPE DOMAIN-CONTAINING PROTEIN"/>
    <property type="match status" value="1"/>
</dbReference>
<dbReference type="Gene3D" id="3.40.462.20">
    <property type="match status" value="1"/>
</dbReference>
<dbReference type="Gene3D" id="3.30.43.10">
    <property type="entry name" value="Uridine Diphospho-n-acetylenolpyruvylglucosamine Reductase, domain 2"/>
    <property type="match status" value="1"/>
</dbReference>
<feature type="domain" description="FAD-binding PCMH-type" evidence="7">
    <location>
        <begin position="404"/>
        <end position="576"/>
    </location>
</feature>
<name>A0A401L791_ASPAW</name>
<dbReference type="InterPro" id="IPR036318">
    <property type="entry name" value="FAD-bd_PCMH-like_sf"/>
</dbReference>
<dbReference type="InterPro" id="IPR016169">
    <property type="entry name" value="FAD-bd_PCMH_sub2"/>
</dbReference>
<dbReference type="Proteomes" id="UP000286921">
    <property type="component" value="Unassembled WGS sequence"/>
</dbReference>
<dbReference type="InterPro" id="IPR006094">
    <property type="entry name" value="Oxid_FAD_bind_N"/>
</dbReference>
<accession>A0A401L791</accession>
<evidence type="ECO:0000256" key="6">
    <source>
        <dbReference type="SAM" id="MobiDB-lite"/>
    </source>
</evidence>
<keyword evidence="9" id="KW-1185">Reference proteome</keyword>
<dbReference type="GO" id="GO:0071949">
    <property type="term" value="F:FAD binding"/>
    <property type="evidence" value="ECO:0007669"/>
    <property type="project" value="InterPro"/>
</dbReference>
<evidence type="ECO:0000313" key="9">
    <source>
        <dbReference type="Proteomes" id="UP000286921"/>
    </source>
</evidence>
<evidence type="ECO:0000256" key="4">
    <source>
        <dbReference type="ARBA" id="ARBA00022827"/>
    </source>
</evidence>
<dbReference type="PROSITE" id="PS51387">
    <property type="entry name" value="FAD_PCMH"/>
    <property type="match status" value="1"/>
</dbReference>
<dbReference type="InterPro" id="IPR006093">
    <property type="entry name" value="Oxy_OxRdtase_FAD_BS"/>
</dbReference>
<gene>
    <name evidence="8" type="ORF">AAWM_10257</name>
</gene>
<dbReference type="AlphaFoldDB" id="A0A401L791"/>
<comment type="caution">
    <text evidence="8">The sequence shown here is derived from an EMBL/GenBank/DDBJ whole genome shotgun (WGS) entry which is preliminary data.</text>
</comment>
<dbReference type="InterPro" id="IPR016166">
    <property type="entry name" value="FAD-bd_PCMH"/>
</dbReference>
<evidence type="ECO:0000256" key="1">
    <source>
        <dbReference type="ARBA" id="ARBA00001974"/>
    </source>
</evidence>
<dbReference type="PANTHER" id="PTHR42973">
    <property type="entry name" value="BINDING OXIDOREDUCTASE, PUTATIVE (AFU_ORTHOLOGUE AFUA_1G17690)-RELATED"/>
    <property type="match status" value="1"/>
</dbReference>
<dbReference type="EMBL" id="BDHI01000028">
    <property type="protein sequence ID" value="GCB27372.1"/>
    <property type="molecule type" value="Genomic_DNA"/>
</dbReference>
<evidence type="ECO:0000256" key="2">
    <source>
        <dbReference type="ARBA" id="ARBA00005466"/>
    </source>
</evidence>
<feature type="region of interest" description="Disordered" evidence="6">
    <location>
        <begin position="179"/>
        <end position="226"/>
    </location>
</feature>
<dbReference type="SUPFAM" id="SSF56176">
    <property type="entry name" value="FAD-binding/transporter-associated domain-like"/>
    <property type="match status" value="1"/>
</dbReference>
<keyword evidence="4" id="KW-0274">FAD</keyword>
<reference evidence="8 9" key="1">
    <citation type="submission" date="2016-09" db="EMBL/GenBank/DDBJ databases">
        <title>Aspergillus awamori IFM 58123T.</title>
        <authorList>
            <person name="Kusuya Y."/>
            <person name="Shimizu M."/>
            <person name="Takahashi H."/>
            <person name="Yaguchi T."/>
        </authorList>
    </citation>
    <scope>NUCLEOTIDE SEQUENCE [LARGE SCALE GENOMIC DNA]</scope>
    <source>
        <strain evidence="8 9">IFM 58123</strain>
    </source>
</reference>
<dbReference type="GO" id="GO:0016491">
    <property type="term" value="F:oxidoreductase activity"/>
    <property type="evidence" value="ECO:0007669"/>
    <property type="project" value="UniProtKB-KW"/>
</dbReference>
<dbReference type="Gene3D" id="3.30.465.10">
    <property type="match status" value="1"/>
</dbReference>
<dbReference type="InterPro" id="IPR016167">
    <property type="entry name" value="FAD-bd_PCMH_sub1"/>
</dbReference>
<evidence type="ECO:0000256" key="3">
    <source>
        <dbReference type="ARBA" id="ARBA00022630"/>
    </source>
</evidence>
<keyword evidence="3" id="KW-0285">Flavoprotein</keyword>
<feature type="compositionally biased region" description="Low complexity" evidence="6">
    <location>
        <begin position="189"/>
        <end position="201"/>
    </location>
</feature>
<comment type="similarity">
    <text evidence="2">Belongs to the oxygen-dependent FAD-linked oxidoreductase family.</text>
</comment>
<dbReference type="PROSITE" id="PS00862">
    <property type="entry name" value="OX2_COVAL_FAD"/>
    <property type="match status" value="1"/>
</dbReference>
<organism evidence="8 9">
    <name type="scientific">Aspergillus awamori</name>
    <name type="common">Black koji mold</name>
    <dbReference type="NCBI Taxonomy" id="105351"/>
    <lineage>
        <taxon>Eukaryota</taxon>
        <taxon>Fungi</taxon>
        <taxon>Dikarya</taxon>
        <taxon>Ascomycota</taxon>
        <taxon>Pezizomycotina</taxon>
        <taxon>Eurotiomycetes</taxon>
        <taxon>Eurotiomycetidae</taxon>
        <taxon>Eurotiales</taxon>
        <taxon>Aspergillaceae</taxon>
        <taxon>Aspergillus</taxon>
    </lineage>
</organism>